<feature type="transmembrane region" description="Helical" evidence="11">
    <location>
        <begin position="100"/>
        <end position="115"/>
    </location>
</feature>
<dbReference type="Proteomes" id="UP000093412">
    <property type="component" value="Unassembled WGS sequence"/>
</dbReference>
<dbReference type="PANTHER" id="PTHR24421:SF10">
    <property type="entry name" value="NITRATE_NITRITE SENSOR PROTEIN NARQ"/>
    <property type="match status" value="1"/>
</dbReference>
<accession>A0ABX2Y968</accession>
<keyword evidence="11" id="KW-1133">Transmembrane helix</keyword>
<dbReference type="Gene3D" id="3.30.565.10">
    <property type="entry name" value="Histidine kinase-like ATPase, C-terminal domain"/>
    <property type="match status" value="1"/>
</dbReference>
<keyword evidence="7" id="KW-0067">ATP-binding</keyword>
<feature type="compositionally biased region" description="Basic and acidic residues" evidence="10">
    <location>
        <begin position="375"/>
        <end position="387"/>
    </location>
</feature>
<sequence>MPDPLPAPASDGVTATASAGDGAGGGDGSGAPDARAAGSSPRASRVRRVVSTVATGLRTDSRRGDAYNAVGMFVIGVLLLLVDVVQVWSIPPLVTVDGRWWHVLPLLAGCVALVFKRAHPAVALSVGTVAFAVDLSFGGSLGMVLVLWDLLYASGLHGSRRLRTVVGVAVGVMVVAVAVLTGEHYRDVQGFVVGGIQVAAILATPLWWAANVRQKSDLADLAAERADLEAERADLEAQRAADLEQIATLGQHEAVRAERAAMARDLHDVIASHLSAIAIHSGAALASPPDAARDRAALELVRSSSITSLEEMRAMILLLRSDLPRDGASRAGALGVDQLSERGRGMDRLSSDNLSPDRRPPDLRDGVPLAPADQLSERGRGMDRLSSDNRATVLGGEAVAAPARLARLDDVLVSARAQGLTVDVEDPDDARSATLPAAVDQAAHRIAQEALTNAAKHAPGGRVLVTLGLGPDRLTVEVTSSLTDEPRPLPPSLSTRTGLLTMRERAEALGGTFGAGPIDARTSGPRAARGAWHVRAVLPLGRPAGPPTAPSPTATTATDQLSEAGRGIDRPSSDNSSADGIPPTPHGRSAPRHTDPPGDPA</sequence>
<dbReference type="InterPro" id="IPR036890">
    <property type="entry name" value="HATPase_C_sf"/>
</dbReference>
<dbReference type="Gene3D" id="1.20.5.1930">
    <property type="match status" value="1"/>
</dbReference>
<keyword evidence="8" id="KW-0902">Two-component regulatory system</keyword>
<feature type="coiled-coil region" evidence="9">
    <location>
        <begin position="211"/>
        <end position="245"/>
    </location>
</feature>
<feature type="region of interest" description="Disordered" evidence="10">
    <location>
        <begin position="334"/>
        <end position="389"/>
    </location>
</feature>
<dbReference type="EC" id="2.7.13.3" evidence="2"/>
<comment type="catalytic activity">
    <reaction evidence="1">
        <text>ATP + protein L-histidine = ADP + protein N-phospho-L-histidine.</text>
        <dbReference type="EC" id="2.7.13.3"/>
    </reaction>
</comment>
<feature type="compositionally biased region" description="Basic and acidic residues" evidence="10">
    <location>
        <begin position="592"/>
        <end position="601"/>
    </location>
</feature>
<evidence type="ECO:0000256" key="11">
    <source>
        <dbReference type="SAM" id="Phobius"/>
    </source>
</evidence>
<evidence type="ECO:0000259" key="12">
    <source>
        <dbReference type="Pfam" id="PF07730"/>
    </source>
</evidence>
<evidence type="ECO:0000256" key="4">
    <source>
        <dbReference type="ARBA" id="ARBA00022679"/>
    </source>
</evidence>
<feature type="compositionally biased region" description="Low complexity" evidence="10">
    <location>
        <begin position="11"/>
        <end position="20"/>
    </location>
</feature>
<protein>
    <recommendedName>
        <fullName evidence="2">histidine kinase</fullName>
        <ecNumber evidence="2">2.7.13.3</ecNumber>
    </recommendedName>
</protein>
<evidence type="ECO:0000256" key="5">
    <source>
        <dbReference type="ARBA" id="ARBA00022741"/>
    </source>
</evidence>
<feature type="region of interest" description="Disordered" evidence="10">
    <location>
        <begin position="539"/>
        <end position="601"/>
    </location>
</feature>
<dbReference type="InterPro" id="IPR011712">
    <property type="entry name" value="Sig_transdc_His_kin_sub3_dim/P"/>
</dbReference>
<feature type="compositionally biased region" description="Basic and acidic residues" evidence="10">
    <location>
        <begin position="339"/>
        <end position="365"/>
    </location>
</feature>
<feature type="transmembrane region" description="Helical" evidence="11">
    <location>
        <begin position="122"/>
        <end position="148"/>
    </location>
</feature>
<dbReference type="EMBL" id="MAQA01000001">
    <property type="protein sequence ID" value="OCI33138.1"/>
    <property type="molecule type" value="Genomic_DNA"/>
</dbReference>
<feature type="domain" description="Signal transduction histidine kinase subgroup 3 dimerisation and phosphoacceptor" evidence="12">
    <location>
        <begin position="258"/>
        <end position="321"/>
    </location>
</feature>
<evidence type="ECO:0000256" key="1">
    <source>
        <dbReference type="ARBA" id="ARBA00000085"/>
    </source>
</evidence>
<dbReference type="PANTHER" id="PTHR24421">
    <property type="entry name" value="NITRATE/NITRITE SENSOR PROTEIN NARX-RELATED"/>
    <property type="match status" value="1"/>
</dbReference>
<keyword evidence="6" id="KW-0418">Kinase</keyword>
<feature type="transmembrane region" description="Helical" evidence="11">
    <location>
        <begin position="66"/>
        <end position="88"/>
    </location>
</feature>
<evidence type="ECO:0000256" key="7">
    <source>
        <dbReference type="ARBA" id="ARBA00022840"/>
    </source>
</evidence>
<evidence type="ECO:0000256" key="8">
    <source>
        <dbReference type="ARBA" id="ARBA00023012"/>
    </source>
</evidence>
<feature type="transmembrane region" description="Helical" evidence="11">
    <location>
        <begin position="160"/>
        <end position="181"/>
    </location>
</feature>
<dbReference type="Pfam" id="PF07730">
    <property type="entry name" value="HisKA_3"/>
    <property type="match status" value="1"/>
</dbReference>
<dbReference type="InterPro" id="IPR050482">
    <property type="entry name" value="Sensor_HK_TwoCompSys"/>
</dbReference>
<keyword evidence="11" id="KW-0472">Membrane</keyword>
<keyword evidence="14" id="KW-1185">Reference proteome</keyword>
<evidence type="ECO:0000256" key="2">
    <source>
        <dbReference type="ARBA" id="ARBA00012438"/>
    </source>
</evidence>
<evidence type="ECO:0000256" key="9">
    <source>
        <dbReference type="SAM" id="Coils"/>
    </source>
</evidence>
<evidence type="ECO:0000256" key="10">
    <source>
        <dbReference type="SAM" id="MobiDB-lite"/>
    </source>
</evidence>
<reference evidence="13 14" key="1">
    <citation type="submission" date="2016-06" db="EMBL/GenBank/DDBJ databases">
        <title>Genome sequence of Oerskovia enterophila DSM 43852.</title>
        <authorList>
            <person name="Poehlein A."/>
            <person name="Jag V."/>
            <person name="Bengelsdorf F.R."/>
            <person name="Daniel R."/>
            <person name="Duerre P."/>
        </authorList>
    </citation>
    <scope>NUCLEOTIDE SEQUENCE [LARGE SCALE GENOMIC DNA]</scope>
    <source>
        <strain evidence="13 14">DSM 43852</strain>
    </source>
</reference>
<evidence type="ECO:0000313" key="13">
    <source>
        <dbReference type="EMBL" id="OCI33138.1"/>
    </source>
</evidence>
<keyword evidence="5" id="KW-0547">Nucleotide-binding</keyword>
<dbReference type="SUPFAM" id="SSF55874">
    <property type="entry name" value="ATPase domain of HSP90 chaperone/DNA topoisomerase II/histidine kinase"/>
    <property type="match status" value="1"/>
</dbReference>
<feature type="transmembrane region" description="Helical" evidence="11">
    <location>
        <begin position="188"/>
        <end position="208"/>
    </location>
</feature>
<evidence type="ECO:0000256" key="6">
    <source>
        <dbReference type="ARBA" id="ARBA00022777"/>
    </source>
</evidence>
<dbReference type="RefSeq" id="WP_139107600.1">
    <property type="nucleotide sequence ID" value="NZ_MAQA01000001.1"/>
</dbReference>
<proteinExistence type="predicted"/>
<evidence type="ECO:0000313" key="14">
    <source>
        <dbReference type="Proteomes" id="UP000093412"/>
    </source>
</evidence>
<feature type="compositionally biased region" description="Low complexity" evidence="10">
    <location>
        <begin position="30"/>
        <end position="45"/>
    </location>
</feature>
<keyword evidence="11" id="KW-0812">Transmembrane</keyword>
<gene>
    <name evidence="13" type="ORF">OERS_00590</name>
</gene>
<keyword evidence="9" id="KW-0175">Coiled coil</keyword>
<name>A0ABX2Y968_9CELL</name>
<comment type="caution">
    <text evidence="13">The sequence shown here is derived from an EMBL/GenBank/DDBJ whole genome shotgun (WGS) entry which is preliminary data.</text>
</comment>
<feature type="region of interest" description="Disordered" evidence="10">
    <location>
        <begin position="1"/>
        <end position="45"/>
    </location>
</feature>
<dbReference type="CDD" id="cd16917">
    <property type="entry name" value="HATPase_UhpB-NarQ-NarX-like"/>
    <property type="match status" value="1"/>
</dbReference>
<organism evidence="13 14">
    <name type="scientific">Oerskovia enterophila</name>
    <dbReference type="NCBI Taxonomy" id="43678"/>
    <lineage>
        <taxon>Bacteria</taxon>
        <taxon>Bacillati</taxon>
        <taxon>Actinomycetota</taxon>
        <taxon>Actinomycetes</taxon>
        <taxon>Micrococcales</taxon>
        <taxon>Cellulomonadaceae</taxon>
        <taxon>Oerskovia</taxon>
    </lineage>
</organism>
<keyword evidence="3" id="KW-0597">Phosphoprotein</keyword>
<keyword evidence="4" id="KW-0808">Transferase</keyword>
<evidence type="ECO:0000256" key="3">
    <source>
        <dbReference type="ARBA" id="ARBA00022553"/>
    </source>
</evidence>